<evidence type="ECO:0000259" key="12">
    <source>
        <dbReference type="Pfam" id="PF23559"/>
    </source>
</evidence>
<dbReference type="Pfam" id="PF23598">
    <property type="entry name" value="LRR_14"/>
    <property type="match status" value="1"/>
</dbReference>
<keyword evidence="15" id="KW-1185">Reference proteome</keyword>
<dbReference type="GO" id="GO:0043531">
    <property type="term" value="F:ADP binding"/>
    <property type="evidence" value="ECO:0007669"/>
    <property type="project" value="InterPro"/>
</dbReference>
<evidence type="ECO:0000256" key="2">
    <source>
        <dbReference type="ARBA" id="ARBA00004496"/>
    </source>
</evidence>
<dbReference type="Pfam" id="PF00931">
    <property type="entry name" value="NB-ARC"/>
    <property type="match status" value="1"/>
</dbReference>
<evidence type="ECO:0000256" key="4">
    <source>
        <dbReference type="ARBA" id="ARBA00022490"/>
    </source>
</evidence>
<reference evidence="14 15" key="1">
    <citation type="journal article" date="2021" name="Nat. Commun.">
        <title>Incipient diploidization of the medicinal plant Perilla within 10,000 years.</title>
        <authorList>
            <person name="Zhang Y."/>
            <person name="Shen Q."/>
            <person name="Leng L."/>
            <person name="Zhang D."/>
            <person name="Chen S."/>
            <person name="Shi Y."/>
            <person name="Ning Z."/>
            <person name="Chen S."/>
        </authorList>
    </citation>
    <scope>NUCLEOTIDE SEQUENCE [LARGE SCALE GENOMIC DNA]</scope>
    <source>
        <strain evidence="15">cv. PC099</strain>
    </source>
</reference>
<keyword evidence="9" id="KW-0611">Plant defense</keyword>
<evidence type="ECO:0000259" key="13">
    <source>
        <dbReference type="Pfam" id="PF23598"/>
    </source>
</evidence>
<keyword evidence="10" id="KW-0067">ATP-binding</keyword>
<dbReference type="EMBL" id="SDAM02000175">
    <property type="protein sequence ID" value="KAH6825446.1"/>
    <property type="molecule type" value="Genomic_DNA"/>
</dbReference>
<keyword evidence="7" id="KW-0677">Repeat</keyword>
<sequence>MRELMCEAEDVIEYFMLEQVSESHSSGKHELQLEKVIKEIDSMAGEVKKIEDSLKSKGDDQRGADSCALSSSSTAPAIRKDDAIVGFEDHVIDIKDRLCGISSKLEVIPICGMGGIGKTTLANNVYNDPLIMENFVIRVWVTISQDYSELRILSSLVESLKIFLKEFKEGELEKLTDREKVYKILMGRKYLVVMDDMWSSDAWDVVRKVFPDDGNGSRILLTTRLSDVASYPDPWCKLYEMQLMNEDQSWDLLKKKVFKDEHCPYELENIGKEIARSCKGLPLAIVVIAGLLSTASKNPASWQEIAENVKSAETAEQEQIEEILSLSYTHLPQYLRPCFLYMGSFPEDEEISVVKLIRLWIAEGFVKPPIDSYSFEKVGEECLEELVKRNLVLVKKRKCDGRRIKNCGLHDLMRDLCIRKAHESKLFLNLMEEKHIVKESFTEIMKNQRRVNVGSSNLTHLSSLNGSTIHSIKCSWGHFVKLNFLESVKLLRVLDAEHADVEYSPSMARLYELFHLRYLHIRYDHGVSRALLNLQNLQTLIIHQEKRHKLDDEITWNLVLEWFMPQLRHVYFYGTIYFYDPKETARSLESLQTLSYVEHRCCTERILKKIPNLKKLKIDCSDGVHRGDAACLNDLIHLHRLESLEVYAGHLAESRPKSYKFTFPRMLKRLSLRDLRLPWNDLAIVGSLPNLQVLKLKNSACVGNTWETMEGVFLRLEVLLMECLDLENWISESSHFPCLKRLLLHSCDNLKGIPNDIGEIPTLELIEVKGVVRKSLVKSAEEIRKEQEELGNYTLQIPCIDYYC</sequence>
<dbReference type="InterPro" id="IPR036388">
    <property type="entry name" value="WH-like_DNA-bd_sf"/>
</dbReference>
<evidence type="ECO:0000256" key="3">
    <source>
        <dbReference type="ARBA" id="ARBA00008894"/>
    </source>
</evidence>
<evidence type="ECO:0000256" key="6">
    <source>
        <dbReference type="ARBA" id="ARBA00022667"/>
    </source>
</evidence>
<feature type="domain" description="Disease resistance R13L4/SHOC-2-like LRR" evidence="13">
    <location>
        <begin position="477"/>
        <end position="769"/>
    </location>
</feature>
<dbReference type="PRINTS" id="PR00364">
    <property type="entry name" value="DISEASERSIST"/>
</dbReference>
<dbReference type="PANTHER" id="PTHR23155">
    <property type="entry name" value="DISEASE RESISTANCE PROTEIN RP"/>
    <property type="match status" value="1"/>
</dbReference>
<dbReference type="SUPFAM" id="SSF52058">
    <property type="entry name" value="L domain-like"/>
    <property type="match status" value="1"/>
</dbReference>
<dbReference type="GO" id="GO:0005737">
    <property type="term" value="C:cytoplasm"/>
    <property type="evidence" value="ECO:0007669"/>
    <property type="project" value="UniProtKB-SubCell"/>
</dbReference>
<dbReference type="Proteomes" id="UP001190926">
    <property type="component" value="Unassembled WGS sequence"/>
</dbReference>
<evidence type="ECO:0000313" key="15">
    <source>
        <dbReference type="Proteomes" id="UP001190926"/>
    </source>
</evidence>
<dbReference type="Gene3D" id="3.80.10.10">
    <property type="entry name" value="Ribonuclease Inhibitor"/>
    <property type="match status" value="1"/>
</dbReference>
<comment type="similarity">
    <text evidence="3">Belongs to the disease resistance NB-LRR family.</text>
</comment>
<keyword evidence="4" id="KW-0963">Cytoplasm</keyword>
<evidence type="ECO:0000256" key="1">
    <source>
        <dbReference type="ARBA" id="ARBA00002074"/>
    </source>
</evidence>
<dbReference type="FunFam" id="3.40.50.300:FF:001091">
    <property type="entry name" value="Probable disease resistance protein At1g61300"/>
    <property type="match status" value="1"/>
</dbReference>
<dbReference type="InterPro" id="IPR044974">
    <property type="entry name" value="Disease_R_plants"/>
</dbReference>
<dbReference type="GO" id="GO:0051607">
    <property type="term" value="P:defense response to virus"/>
    <property type="evidence" value="ECO:0007669"/>
    <property type="project" value="UniProtKB-ARBA"/>
</dbReference>
<evidence type="ECO:0000313" key="14">
    <source>
        <dbReference type="EMBL" id="KAH6825446.1"/>
    </source>
</evidence>
<protein>
    <recommendedName>
        <fullName evidence="16">NB-ARC domain-containing protein</fullName>
    </recommendedName>
</protein>
<dbReference type="GO" id="GO:0009626">
    <property type="term" value="P:plant-type hypersensitive response"/>
    <property type="evidence" value="ECO:0007669"/>
    <property type="project" value="UniProtKB-KW"/>
</dbReference>
<accession>A0AAD4P422</accession>
<proteinExistence type="inferred from homology"/>
<comment type="caution">
    <text evidence="14">The sequence shown here is derived from an EMBL/GenBank/DDBJ whole genome shotgun (WGS) entry which is preliminary data.</text>
</comment>
<evidence type="ECO:0000256" key="8">
    <source>
        <dbReference type="ARBA" id="ARBA00022741"/>
    </source>
</evidence>
<dbReference type="InterPro" id="IPR027417">
    <property type="entry name" value="P-loop_NTPase"/>
</dbReference>
<keyword evidence="8" id="KW-0547">Nucleotide-binding</keyword>
<dbReference type="Pfam" id="PF23559">
    <property type="entry name" value="WHD_DRP"/>
    <property type="match status" value="1"/>
</dbReference>
<dbReference type="SUPFAM" id="SSF52540">
    <property type="entry name" value="P-loop containing nucleoside triphosphate hydrolases"/>
    <property type="match status" value="1"/>
</dbReference>
<comment type="function">
    <text evidence="1">Confers resistance to late blight (Phytophthora infestans) races carrying the avirulence gene Avr1. Resistance proteins guard the plant against pathogens that contain an appropriate avirulence protein via an indirect interaction with this avirulence protein. That triggers a defense system including the hypersensitive response, which restricts the pathogen growth.</text>
</comment>
<dbReference type="InterPro" id="IPR032675">
    <property type="entry name" value="LRR_dom_sf"/>
</dbReference>
<keyword evidence="5" id="KW-0433">Leucine-rich repeat</keyword>
<gene>
    <name evidence="14" type="ORF">C2S53_005933</name>
</gene>
<feature type="domain" description="Disease resistance protein winged helix" evidence="12">
    <location>
        <begin position="345"/>
        <end position="417"/>
    </location>
</feature>
<dbReference type="InterPro" id="IPR055414">
    <property type="entry name" value="LRR_R13L4/SHOC2-like"/>
</dbReference>
<comment type="subcellular location">
    <subcellularLocation>
        <location evidence="2">Cytoplasm</location>
    </subcellularLocation>
</comment>
<name>A0AAD4P422_PERFH</name>
<evidence type="ECO:0008006" key="16">
    <source>
        <dbReference type="Google" id="ProtNLM"/>
    </source>
</evidence>
<evidence type="ECO:0000256" key="7">
    <source>
        <dbReference type="ARBA" id="ARBA00022737"/>
    </source>
</evidence>
<dbReference type="InterPro" id="IPR058922">
    <property type="entry name" value="WHD_DRP"/>
</dbReference>
<evidence type="ECO:0000259" key="11">
    <source>
        <dbReference type="Pfam" id="PF00931"/>
    </source>
</evidence>
<dbReference type="InterPro" id="IPR002182">
    <property type="entry name" value="NB-ARC"/>
</dbReference>
<dbReference type="Gene3D" id="1.10.10.10">
    <property type="entry name" value="Winged helix-like DNA-binding domain superfamily/Winged helix DNA-binding domain"/>
    <property type="match status" value="1"/>
</dbReference>
<keyword evidence="6" id="KW-0381">Hypersensitive response</keyword>
<dbReference type="Gene3D" id="1.10.8.430">
    <property type="entry name" value="Helical domain of apoptotic protease-activating factors"/>
    <property type="match status" value="1"/>
</dbReference>
<organism evidence="14 15">
    <name type="scientific">Perilla frutescens var. hirtella</name>
    <name type="common">Perilla citriodora</name>
    <name type="synonym">Perilla setoyensis</name>
    <dbReference type="NCBI Taxonomy" id="608512"/>
    <lineage>
        <taxon>Eukaryota</taxon>
        <taxon>Viridiplantae</taxon>
        <taxon>Streptophyta</taxon>
        <taxon>Embryophyta</taxon>
        <taxon>Tracheophyta</taxon>
        <taxon>Spermatophyta</taxon>
        <taxon>Magnoliopsida</taxon>
        <taxon>eudicotyledons</taxon>
        <taxon>Gunneridae</taxon>
        <taxon>Pentapetalae</taxon>
        <taxon>asterids</taxon>
        <taxon>lamiids</taxon>
        <taxon>Lamiales</taxon>
        <taxon>Lamiaceae</taxon>
        <taxon>Nepetoideae</taxon>
        <taxon>Elsholtzieae</taxon>
        <taxon>Perilla</taxon>
    </lineage>
</organism>
<evidence type="ECO:0000256" key="5">
    <source>
        <dbReference type="ARBA" id="ARBA00022614"/>
    </source>
</evidence>
<dbReference type="AlphaFoldDB" id="A0AAD4P422"/>
<dbReference type="GO" id="GO:0005524">
    <property type="term" value="F:ATP binding"/>
    <property type="evidence" value="ECO:0007669"/>
    <property type="project" value="UniProtKB-KW"/>
</dbReference>
<feature type="domain" description="NB-ARC" evidence="11">
    <location>
        <begin position="88"/>
        <end position="261"/>
    </location>
</feature>
<evidence type="ECO:0000256" key="10">
    <source>
        <dbReference type="ARBA" id="ARBA00022840"/>
    </source>
</evidence>
<dbReference type="InterPro" id="IPR042197">
    <property type="entry name" value="Apaf_helical"/>
</dbReference>
<dbReference type="Gene3D" id="3.40.50.300">
    <property type="entry name" value="P-loop containing nucleotide triphosphate hydrolases"/>
    <property type="match status" value="1"/>
</dbReference>
<dbReference type="FunFam" id="1.10.10.10:FF:000322">
    <property type="entry name" value="Probable disease resistance protein At1g63360"/>
    <property type="match status" value="1"/>
</dbReference>
<evidence type="ECO:0000256" key="9">
    <source>
        <dbReference type="ARBA" id="ARBA00022821"/>
    </source>
</evidence>
<dbReference type="PANTHER" id="PTHR23155:SF1152">
    <property type="entry name" value="AAA+ ATPASE DOMAIN-CONTAINING PROTEIN"/>
    <property type="match status" value="1"/>
</dbReference>